<gene>
    <name evidence="2" type="ORF">NE398_14050</name>
</gene>
<proteinExistence type="predicted"/>
<organism evidence="2 3">
    <name type="scientific">Clostridium tertium</name>
    <dbReference type="NCBI Taxonomy" id="1559"/>
    <lineage>
        <taxon>Bacteria</taxon>
        <taxon>Bacillati</taxon>
        <taxon>Bacillota</taxon>
        <taxon>Clostridia</taxon>
        <taxon>Eubacteriales</taxon>
        <taxon>Clostridiaceae</taxon>
        <taxon>Clostridium</taxon>
    </lineage>
</organism>
<sequence>MDAQIIQDFNNLYFSKKQISRRIFDKEELENIWKIIEDDRMKISFESNFNFKPFVNYWFNNTEDIISNTEFINEANNLGVFNYISSKIREKIYNSAEEAELLGLANLENIVISDEILKNLKLAISNGCNIDEEFICNLYSIVDGEGIKDNKNAIEGIVRNESNAGNIKTLISLINEDEGKNALIVAATIYLYIIVNKPFRRYNSIISELLSYKYLLINGYEVIKYCSLSTLINSKLKKYKAAIENSIYSNGDITYFIRFYISALREAVEALNNELNYKFGKRILKELIERNNVRLEERHIKFINSILSSKDNVVTIDNYKNKLDISYETARSDLNYLVTLGFFKIAKSGKRYEYYKNDISTIVDNFEE</sequence>
<protein>
    <submittedName>
        <fullName evidence="2">Fic family protein</fullName>
    </submittedName>
</protein>
<dbReference type="RefSeq" id="WP_008676015.1">
    <property type="nucleotide sequence ID" value="NZ_CABKOG010000001.1"/>
</dbReference>
<dbReference type="AlphaFoldDB" id="A0A9X3XQN2"/>
<dbReference type="Proteomes" id="UP001141183">
    <property type="component" value="Unassembled WGS sequence"/>
</dbReference>
<dbReference type="Gene3D" id="1.10.3290.10">
    <property type="entry name" value="Fido-like domain"/>
    <property type="match status" value="1"/>
</dbReference>
<evidence type="ECO:0000313" key="3">
    <source>
        <dbReference type="Proteomes" id="UP001141183"/>
    </source>
</evidence>
<evidence type="ECO:0000313" key="2">
    <source>
        <dbReference type="EMBL" id="MDC4241277.1"/>
    </source>
</evidence>
<dbReference type="InterPro" id="IPR003812">
    <property type="entry name" value="Fido"/>
</dbReference>
<evidence type="ECO:0000259" key="1">
    <source>
        <dbReference type="PROSITE" id="PS51459"/>
    </source>
</evidence>
<dbReference type="InterPro" id="IPR036597">
    <property type="entry name" value="Fido-like_dom_sf"/>
</dbReference>
<comment type="caution">
    <text evidence="2">The sequence shown here is derived from an EMBL/GenBank/DDBJ whole genome shotgun (WGS) entry which is preliminary data.</text>
</comment>
<keyword evidence="3" id="KW-1185">Reference proteome</keyword>
<accession>A0A9X3XQN2</accession>
<dbReference type="SUPFAM" id="SSF140931">
    <property type="entry name" value="Fic-like"/>
    <property type="match status" value="1"/>
</dbReference>
<reference evidence="2" key="1">
    <citation type="submission" date="2022-05" db="EMBL/GenBank/DDBJ databases">
        <title>Draft genome sequence of Clostridium tertium strain CP3 isolated from Peru.</title>
        <authorList>
            <person name="Hurtado R."/>
            <person name="Lima L."/>
            <person name="Sousa T."/>
            <person name="Jaiswal A.K."/>
            <person name="Tiwari S."/>
            <person name="Maturrano L."/>
            <person name="Brenig B."/>
            <person name="Azevedo V."/>
        </authorList>
    </citation>
    <scope>NUCLEOTIDE SEQUENCE</scope>
    <source>
        <strain evidence="2">CP3</strain>
    </source>
</reference>
<dbReference type="PROSITE" id="PS51459">
    <property type="entry name" value="FIDO"/>
    <property type="match status" value="1"/>
</dbReference>
<feature type="domain" description="Fido" evidence="1">
    <location>
        <begin position="130"/>
        <end position="262"/>
    </location>
</feature>
<name>A0A9X3XQN2_9CLOT</name>
<dbReference type="EMBL" id="JAMRYU010000014">
    <property type="protein sequence ID" value="MDC4241277.1"/>
    <property type="molecule type" value="Genomic_DNA"/>
</dbReference>